<dbReference type="PANTHER" id="PTHR21094:SF0">
    <property type="entry name" value="GOLGI SNAP RECEPTOR COMPLEX MEMBER 1-1"/>
    <property type="match status" value="1"/>
</dbReference>
<feature type="region of interest" description="Disordered" evidence="9">
    <location>
        <begin position="61"/>
        <end position="84"/>
    </location>
</feature>
<evidence type="ECO:0000256" key="9">
    <source>
        <dbReference type="SAM" id="MobiDB-lite"/>
    </source>
</evidence>
<gene>
    <name evidence="11" type="ORF">PPROV_001051900</name>
</gene>
<feature type="region of interest" description="Disordered" evidence="9">
    <location>
        <begin position="1"/>
        <end position="39"/>
    </location>
</feature>
<dbReference type="PANTHER" id="PTHR21094">
    <property type="entry name" value="GOS-28 SNARE- RELATED"/>
    <property type="match status" value="1"/>
</dbReference>
<dbReference type="AlphaFoldDB" id="A0A830I204"/>
<dbReference type="GO" id="GO:0048219">
    <property type="term" value="P:inter-Golgi cisterna vesicle-mediated transport"/>
    <property type="evidence" value="ECO:0007669"/>
    <property type="project" value="TreeGrafter"/>
</dbReference>
<evidence type="ECO:0000256" key="4">
    <source>
        <dbReference type="ARBA" id="ARBA00022692"/>
    </source>
</evidence>
<evidence type="ECO:0000256" key="2">
    <source>
        <dbReference type="ARBA" id="ARBA00008473"/>
    </source>
</evidence>
<dbReference type="Pfam" id="PF12352">
    <property type="entry name" value="V-SNARE_C"/>
    <property type="match status" value="1"/>
</dbReference>
<evidence type="ECO:0008006" key="13">
    <source>
        <dbReference type="Google" id="ProtNLM"/>
    </source>
</evidence>
<dbReference type="Proteomes" id="UP000660262">
    <property type="component" value="Unassembled WGS sequence"/>
</dbReference>
<dbReference type="GO" id="GO:0015031">
    <property type="term" value="P:protein transport"/>
    <property type="evidence" value="ECO:0007669"/>
    <property type="project" value="UniProtKB-KW"/>
</dbReference>
<dbReference type="InterPro" id="IPR023601">
    <property type="entry name" value="Golgi_SNAP_su1"/>
</dbReference>
<evidence type="ECO:0000313" key="11">
    <source>
        <dbReference type="EMBL" id="GHP11791.1"/>
    </source>
</evidence>
<keyword evidence="12" id="KW-1185">Reference proteome</keyword>
<organism evidence="11 12">
    <name type="scientific">Pycnococcus provasolii</name>
    <dbReference type="NCBI Taxonomy" id="41880"/>
    <lineage>
        <taxon>Eukaryota</taxon>
        <taxon>Viridiplantae</taxon>
        <taxon>Chlorophyta</taxon>
        <taxon>Pseudoscourfieldiophyceae</taxon>
        <taxon>Pseudoscourfieldiales</taxon>
        <taxon>Pycnococcaceae</taxon>
        <taxon>Pycnococcus</taxon>
    </lineage>
</organism>
<evidence type="ECO:0000256" key="10">
    <source>
        <dbReference type="SAM" id="Phobius"/>
    </source>
</evidence>
<dbReference type="GO" id="GO:0000139">
    <property type="term" value="C:Golgi membrane"/>
    <property type="evidence" value="ECO:0007669"/>
    <property type="project" value="UniProtKB-SubCell"/>
</dbReference>
<keyword evidence="7" id="KW-0333">Golgi apparatus</keyword>
<comment type="similarity">
    <text evidence="2">Belongs to the GOSR1 family.</text>
</comment>
<dbReference type="GO" id="GO:0006906">
    <property type="term" value="P:vesicle fusion"/>
    <property type="evidence" value="ECO:0007669"/>
    <property type="project" value="TreeGrafter"/>
</dbReference>
<evidence type="ECO:0000256" key="5">
    <source>
        <dbReference type="ARBA" id="ARBA00022927"/>
    </source>
</evidence>
<keyword evidence="6 10" id="KW-1133">Transmembrane helix</keyword>
<keyword evidence="8 10" id="KW-0472">Membrane</keyword>
<keyword evidence="5" id="KW-0653">Protein transport</keyword>
<evidence type="ECO:0000313" key="12">
    <source>
        <dbReference type="Proteomes" id="UP000660262"/>
    </source>
</evidence>
<dbReference type="GO" id="GO:0006888">
    <property type="term" value="P:endoplasmic reticulum to Golgi vesicle-mediated transport"/>
    <property type="evidence" value="ECO:0007669"/>
    <property type="project" value="InterPro"/>
</dbReference>
<name>A0A830I204_9CHLO</name>
<feature type="transmembrane region" description="Helical" evidence="10">
    <location>
        <begin position="249"/>
        <end position="268"/>
    </location>
</feature>
<dbReference type="OrthoDB" id="422156at2759"/>
<dbReference type="GO" id="GO:0005797">
    <property type="term" value="C:Golgi medial cisterna"/>
    <property type="evidence" value="ECO:0007669"/>
    <property type="project" value="TreeGrafter"/>
</dbReference>
<sequence length="269" mass="28119">MQYRGAHTQYSDLGRPSTAGAGTLEEVAGASSRSEAMTKSWDELRREARRLESDIDAKLAHITSGAPAAPGGGRGDIEAGDSSGGGFDAQCAEVEGKLAQLRDVNDAMGGVLSGGNSPRGHVLGRHRDILRELTTEFRRVRGTRSSARDQLLGGRGVGSVHGGGMDMHHGGLSAAEEAAALLGDRASLQGSTANVDAIIGQARNVANALNEQRGTFSAISGKLQGLTSAFPAIHNVVNSIRRKRSRDTIVLACVVCTCTLFVVGYWLAK</sequence>
<reference evidence="11" key="1">
    <citation type="submission" date="2020-10" db="EMBL/GenBank/DDBJ databases">
        <title>Unveiling of a novel bifunctional photoreceptor, Dualchrome1, isolated from a cosmopolitan green alga.</title>
        <authorList>
            <person name="Suzuki S."/>
            <person name="Kawachi M."/>
        </authorList>
    </citation>
    <scope>NUCLEOTIDE SEQUENCE</scope>
    <source>
        <strain evidence="11">NIES 2893</strain>
    </source>
</reference>
<evidence type="ECO:0000256" key="8">
    <source>
        <dbReference type="ARBA" id="ARBA00023136"/>
    </source>
</evidence>
<keyword evidence="3" id="KW-0813">Transport</keyword>
<proteinExistence type="inferred from homology"/>
<dbReference type="GO" id="GO:0031201">
    <property type="term" value="C:SNARE complex"/>
    <property type="evidence" value="ECO:0007669"/>
    <property type="project" value="TreeGrafter"/>
</dbReference>
<evidence type="ECO:0000256" key="1">
    <source>
        <dbReference type="ARBA" id="ARBA00004409"/>
    </source>
</evidence>
<comment type="caution">
    <text evidence="11">The sequence shown here is derived from an EMBL/GenBank/DDBJ whole genome shotgun (WGS) entry which is preliminary data.</text>
</comment>
<dbReference type="GO" id="GO:0005801">
    <property type="term" value="C:cis-Golgi network"/>
    <property type="evidence" value="ECO:0007669"/>
    <property type="project" value="InterPro"/>
</dbReference>
<dbReference type="GO" id="GO:0005484">
    <property type="term" value="F:SNAP receptor activity"/>
    <property type="evidence" value="ECO:0007669"/>
    <property type="project" value="TreeGrafter"/>
</dbReference>
<comment type="subcellular location">
    <subcellularLocation>
        <location evidence="1">Golgi apparatus membrane</location>
        <topology evidence="1">Single-pass type IV membrane protein</topology>
    </subcellularLocation>
</comment>
<evidence type="ECO:0000256" key="6">
    <source>
        <dbReference type="ARBA" id="ARBA00022989"/>
    </source>
</evidence>
<evidence type="ECO:0000256" key="3">
    <source>
        <dbReference type="ARBA" id="ARBA00022448"/>
    </source>
</evidence>
<accession>A0A830I204</accession>
<protein>
    <recommendedName>
        <fullName evidence="13">Golgi SNAP receptor complex member 1</fullName>
    </recommendedName>
</protein>
<dbReference type="EMBL" id="BNJQ01000036">
    <property type="protein sequence ID" value="GHP11791.1"/>
    <property type="molecule type" value="Genomic_DNA"/>
</dbReference>
<keyword evidence="4 10" id="KW-0812">Transmembrane</keyword>
<evidence type="ECO:0000256" key="7">
    <source>
        <dbReference type="ARBA" id="ARBA00023034"/>
    </source>
</evidence>